<accession>A0AAN9F5Q6</accession>
<feature type="region of interest" description="Disordered" evidence="1">
    <location>
        <begin position="70"/>
        <end position="90"/>
    </location>
</feature>
<proteinExistence type="predicted"/>
<name>A0AAN9F5Q6_CROPI</name>
<sequence>MAGRRANNDRIAAILETLVQLQQNQAQVQQQQDDNLANLQQNQAQNIAVAAAAAAAALQPPPPPPVEIDWMGRFRKSDPPKFEGGYNPDGAQRWLQEMEKVFRSLQPPGNL</sequence>
<organism evidence="2 3">
    <name type="scientific">Crotalaria pallida</name>
    <name type="common">Smooth rattlebox</name>
    <name type="synonym">Crotalaria striata</name>
    <dbReference type="NCBI Taxonomy" id="3830"/>
    <lineage>
        <taxon>Eukaryota</taxon>
        <taxon>Viridiplantae</taxon>
        <taxon>Streptophyta</taxon>
        <taxon>Embryophyta</taxon>
        <taxon>Tracheophyta</taxon>
        <taxon>Spermatophyta</taxon>
        <taxon>Magnoliopsida</taxon>
        <taxon>eudicotyledons</taxon>
        <taxon>Gunneridae</taxon>
        <taxon>Pentapetalae</taxon>
        <taxon>rosids</taxon>
        <taxon>fabids</taxon>
        <taxon>Fabales</taxon>
        <taxon>Fabaceae</taxon>
        <taxon>Papilionoideae</taxon>
        <taxon>50 kb inversion clade</taxon>
        <taxon>genistoids sensu lato</taxon>
        <taxon>core genistoids</taxon>
        <taxon>Crotalarieae</taxon>
        <taxon>Crotalaria</taxon>
    </lineage>
</organism>
<reference evidence="2 3" key="1">
    <citation type="submission" date="2024-01" db="EMBL/GenBank/DDBJ databases">
        <title>The genomes of 5 underutilized Papilionoideae crops provide insights into root nodulation and disease resistanc.</title>
        <authorList>
            <person name="Yuan L."/>
        </authorList>
    </citation>
    <scope>NUCLEOTIDE SEQUENCE [LARGE SCALE GENOMIC DNA]</scope>
    <source>
        <strain evidence="2">ZHUSHIDOU_FW_LH</strain>
        <tissue evidence="2">Leaf</tissue>
    </source>
</reference>
<dbReference type="EMBL" id="JAYWIO010000004">
    <property type="protein sequence ID" value="KAK7267825.1"/>
    <property type="molecule type" value="Genomic_DNA"/>
</dbReference>
<evidence type="ECO:0000256" key="1">
    <source>
        <dbReference type="SAM" id="MobiDB-lite"/>
    </source>
</evidence>
<gene>
    <name evidence="2" type="ORF">RIF29_20504</name>
</gene>
<protein>
    <submittedName>
        <fullName evidence="2">Uncharacterized protein</fullName>
    </submittedName>
</protein>
<dbReference type="Proteomes" id="UP001372338">
    <property type="component" value="Unassembled WGS sequence"/>
</dbReference>
<evidence type="ECO:0000313" key="3">
    <source>
        <dbReference type="Proteomes" id="UP001372338"/>
    </source>
</evidence>
<comment type="caution">
    <text evidence="2">The sequence shown here is derived from an EMBL/GenBank/DDBJ whole genome shotgun (WGS) entry which is preliminary data.</text>
</comment>
<feature type="compositionally biased region" description="Basic and acidic residues" evidence="1">
    <location>
        <begin position="70"/>
        <end position="81"/>
    </location>
</feature>
<dbReference type="AlphaFoldDB" id="A0AAN9F5Q6"/>
<keyword evidence="3" id="KW-1185">Reference proteome</keyword>
<evidence type="ECO:0000313" key="2">
    <source>
        <dbReference type="EMBL" id="KAK7267825.1"/>
    </source>
</evidence>